<accession>A0ABN3FW75</accession>
<evidence type="ECO:0000256" key="1">
    <source>
        <dbReference type="SAM" id="MobiDB-lite"/>
    </source>
</evidence>
<reference evidence="2 3" key="1">
    <citation type="journal article" date="2019" name="Int. J. Syst. Evol. Microbiol.">
        <title>The Global Catalogue of Microorganisms (GCM) 10K type strain sequencing project: providing services to taxonomists for standard genome sequencing and annotation.</title>
        <authorList>
            <consortium name="The Broad Institute Genomics Platform"/>
            <consortium name="The Broad Institute Genome Sequencing Center for Infectious Disease"/>
            <person name="Wu L."/>
            <person name="Ma J."/>
        </authorList>
    </citation>
    <scope>NUCLEOTIDE SEQUENCE [LARGE SCALE GENOMIC DNA]</scope>
    <source>
        <strain evidence="2 3">JCM 4316</strain>
    </source>
</reference>
<organism evidence="2 3">
    <name type="scientific">Streptomyces cuspidosporus</name>
    <dbReference type="NCBI Taxonomy" id="66882"/>
    <lineage>
        <taxon>Bacteria</taxon>
        <taxon>Bacillati</taxon>
        <taxon>Actinomycetota</taxon>
        <taxon>Actinomycetes</taxon>
        <taxon>Kitasatosporales</taxon>
        <taxon>Streptomycetaceae</taxon>
        <taxon>Streptomyces</taxon>
    </lineage>
</organism>
<comment type="caution">
    <text evidence="2">The sequence shown here is derived from an EMBL/GenBank/DDBJ whole genome shotgun (WGS) entry which is preliminary data.</text>
</comment>
<name>A0ABN3FW75_9ACTN</name>
<dbReference type="RefSeq" id="WP_346174487.1">
    <property type="nucleotide sequence ID" value="NZ_BAAASD010000007.1"/>
</dbReference>
<proteinExistence type="predicted"/>
<feature type="compositionally biased region" description="Basic and acidic residues" evidence="1">
    <location>
        <begin position="46"/>
        <end position="60"/>
    </location>
</feature>
<sequence length="271" mass="28957">MTSHIDHVLARALLTPTPPCDLAAAEARLATRLADGSPDRTAPAGGREETADHAPDTDERMARDLRTLCEAIIGRDGALAQLQEVITHRILEPTGARVLGCVLQLAGHEDSAQFWWQFAGGAGDPAAAYCLYLHHMALGEEAQAHWWLAWWHEQAGGGVPPVIDPEKESATTDHEMAIALRVLRGLKKGTVAPAATTAVIEYVAQAVDFIDDLDLPLPEPEFADRIEDLTATETATSSAAPSGKALLPERRPGRPSRPGRALRAVRAASGT</sequence>
<evidence type="ECO:0000313" key="3">
    <source>
        <dbReference type="Proteomes" id="UP001500253"/>
    </source>
</evidence>
<dbReference type="EMBL" id="BAAASD010000007">
    <property type="protein sequence ID" value="GAA2338817.1"/>
    <property type="molecule type" value="Genomic_DNA"/>
</dbReference>
<gene>
    <name evidence="2" type="ORF">GCM10010246_24370</name>
</gene>
<protein>
    <submittedName>
        <fullName evidence="2">Uncharacterized protein</fullName>
    </submittedName>
</protein>
<feature type="region of interest" description="Disordered" evidence="1">
    <location>
        <begin position="32"/>
        <end position="60"/>
    </location>
</feature>
<feature type="region of interest" description="Disordered" evidence="1">
    <location>
        <begin position="232"/>
        <end position="271"/>
    </location>
</feature>
<evidence type="ECO:0000313" key="2">
    <source>
        <dbReference type="EMBL" id="GAA2338817.1"/>
    </source>
</evidence>
<keyword evidence="3" id="KW-1185">Reference proteome</keyword>
<dbReference type="Proteomes" id="UP001500253">
    <property type="component" value="Unassembled WGS sequence"/>
</dbReference>